<name>F2EGB0_HORVV</name>
<accession>F2EGB0</accession>
<dbReference type="EMBL" id="AK375187">
    <property type="protein sequence ID" value="BAK06382.1"/>
    <property type="molecule type" value="mRNA"/>
</dbReference>
<feature type="compositionally biased region" description="Basic and acidic residues" evidence="1">
    <location>
        <begin position="41"/>
        <end position="50"/>
    </location>
</feature>
<proteinExistence type="evidence at transcript level"/>
<sequence length="75" mass="8578">MAHRSGCAINPSALARPRPLDPAHPLPHPRPRSPRRRRRGKETGRERGEAHLFPPQSHRWRAACRPRASPATNRR</sequence>
<evidence type="ECO:0000256" key="1">
    <source>
        <dbReference type="SAM" id="MobiDB-lite"/>
    </source>
</evidence>
<protein>
    <submittedName>
        <fullName evidence="2">Predicted protein</fullName>
    </submittedName>
</protein>
<dbReference type="AlphaFoldDB" id="F2EGB0"/>
<feature type="region of interest" description="Disordered" evidence="1">
    <location>
        <begin position="1"/>
        <end position="75"/>
    </location>
</feature>
<reference evidence="2" key="1">
    <citation type="journal article" date="2011" name="Plant Physiol.">
        <title>Comprehensive sequence analysis of 24,783 barley full-length cDNAs derived from 12 clone libraries.</title>
        <authorList>
            <person name="Matsumoto T."/>
            <person name="Tanaka T."/>
            <person name="Sakai H."/>
            <person name="Amano N."/>
            <person name="Kanamori H."/>
            <person name="Kurita K."/>
            <person name="Kikuta A."/>
            <person name="Kamiya K."/>
            <person name="Yamamoto M."/>
            <person name="Ikawa H."/>
            <person name="Fujii N."/>
            <person name="Hori K."/>
            <person name="Itoh T."/>
            <person name="Sato K."/>
        </authorList>
    </citation>
    <scope>NUCLEOTIDE SEQUENCE</scope>
    <source>
        <tissue evidence="2">Flower</tissue>
    </source>
</reference>
<organism evidence="2">
    <name type="scientific">Hordeum vulgare subsp. vulgare</name>
    <name type="common">Domesticated barley</name>
    <dbReference type="NCBI Taxonomy" id="112509"/>
    <lineage>
        <taxon>Eukaryota</taxon>
        <taxon>Viridiplantae</taxon>
        <taxon>Streptophyta</taxon>
        <taxon>Embryophyta</taxon>
        <taxon>Tracheophyta</taxon>
        <taxon>Spermatophyta</taxon>
        <taxon>Magnoliopsida</taxon>
        <taxon>Liliopsida</taxon>
        <taxon>Poales</taxon>
        <taxon>Poaceae</taxon>
        <taxon>BOP clade</taxon>
        <taxon>Pooideae</taxon>
        <taxon>Triticodae</taxon>
        <taxon>Triticeae</taxon>
        <taxon>Hordeinae</taxon>
        <taxon>Hordeum</taxon>
    </lineage>
</organism>
<feature type="compositionally biased region" description="Basic residues" evidence="1">
    <location>
        <begin position="27"/>
        <end position="40"/>
    </location>
</feature>
<evidence type="ECO:0000313" key="2">
    <source>
        <dbReference type="EMBL" id="BAK06382.1"/>
    </source>
</evidence>